<keyword evidence="7" id="KW-1185">Reference proteome</keyword>
<evidence type="ECO:0000313" key="6">
    <source>
        <dbReference type="EMBL" id="MCE3216983.1"/>
    </source>
</evidence>
<dbReference type="InterPro" id="IPR049404">
    <property type="entry name" value="EDC4_C"/>
</dbReference>
<reference evidence="6 7" key="1">
    <citation type="journal article" date="2021" name="BMC Genomics">
        <title>Datura genome reveals duplications of psychoactive alkaloid biosynthetic genes and high mutation rate following tissue culture.</title>
        <authorList>
            <person name="Rajewski A."/>
            <person name="Carter-House D."/>
            <person name="Stajich J."/>
            <person name="Litt A."/>
        </authorList>
    </citation>
    <scope>NUCLEOTIDE SEQUENCE [LARGE SCALE GENOMIC DNA]</scope>
    <source>
        <strain evidence="6">AR-01</strain>
    </source>
</reference>
<evidence type="ECO:0000256" key="4">
    <source>
        <dbReference type="ARBA" id="ARBA00022737"/>
    </source>
</evidence>
<proteinExistence type="predicted"/>
<dbReference type="PANTHER" id="PTHR15598">
    <property type="entry name" value="ENHANCER OF MRNA-DECAPPING PROTEIN 4"/>
    <property type="match status" value="1"/>
</dbReference>
<comment type="subcellular location">
    <subcellularLocation>
        <location evidence="1">Cytoplasm</location>
    </subcellularLocation>
</comment>
<evidence type="ECO:0000259" key="5">
    <source>
        <dbReference type="Pfam" id="PF21289"/>
    </source>
</evidence>
<evidence type="ECO:0000256" key="2">
    <source>
        <dbReference type="ARBA" id="ARBA00022490"/>
    </source>
</evidence>
<dbReference type="PANTHER" id="PTHR15598:SF5">
    <property type="entry name" value="ENHANCER OF MRNA-DECAPPING PROTEIN 4"/>
    <property type="match status" value="1"/>
</dbReference>
<dbReference type="InterPro" id="IPR045152">
    <property type="entry name" value="EDC4-like"/>
</dbReference>
<gene>
    <name evidence="6" type="ORF">HAX54_009841</name>
</gene>
<sequence length="197" mass="21474">DAINSASSVTRTLSGELADGQRKLLALAVSGSNSKTANPLVSHVSSGPLSHEKLDLPLDPIKELSRLLVECKYEDAFTAALQRSDVSIVSWLCSQVDLPGILSMNPLPLSQGVLISLLQQLACDISNETARKLSWIGEVLSAINPMDPMIAVHVRPIFDQVYQILIHHRNLPTTTAAELSSIWLIMHVIHSMMMTCK</sequence>
<organism evidence="6 7">
    <name type="scientific">Datura stramonium</name>
    <name type="common">Jimsonweed</name>
    <name type="synonym">Common thornapple</name>
    <dbReference type="NCBI Taxonomy" id="4076"/>
    <lineage>
        <taxon>Eukaryota</taxon>
        <taxon>Viridiplantae</taxon>
        <taxon>Streptophyta</taxon>
        <taxon>Embryophyta</taxon>
        <taxon>Tracheophyta</taxon>
        <taxon>Spermatophyta</taxon>
        <taxon>Magnoliopsida</taxon>
        <taxon>eudicotyledons</taxon>
        <taxon>Gunneridae</taxon>
        <taxon>Pentapetalae</taxon>
        <taxon>asterids</taxon>
        <taxon>lamiids</taxon>
        <taxon>Solanales</taxon>
        <taxon>Solanaceae</taxon>
        <taxon>Solanoideae</taxon>
        <taxon>Datureae</taxon>
        <taxon>Datura</taxon>
    </lineage>
</organism>
<dbReference type="EMBL" id="JACEIK010015344">
    <property type="protein sequence ID" value="MCE3216983.1"/>
    <property type="molecule type" value="Genomic_DNA"/>
</dbReference>
<evidence type="ECO:0000256" key="1">
    <source>
        <dbReference type="ARBA" id="ARBA00004496"/>
    </source>
</evidence>
<dbReference type="Gene3D" id="1.10.220.100">
    <property type="entry name" value="conserved c-terminal region of ge- 1"/>
    <property type="match status" value="1"/>
</dbReference>
<keyword evidence="3" id="KW-0853">WD repeat</keyword>
<name>A0ABS8X0L8_DATST</name>
<dbReference type="Pfam" id="PF21289">
    <property type="entry name" value="EDC4_C"/>
    <property type="match status" value="1"/>
</dbReference>
<protein>
    <recommendedName>
        <fullName evidence="5">Enhancer of mRNA-decapping protein 4 C-terminal domain-containing protein</fullName>
    </recommendedName>
</protein>
<evidence type="ECO:0000256" key="3">
    <source>
        <dbReference type="ARBA" id="ARBA00022574"/>
    </source>
</evidence>
<evidence type="ECO:0000313" key="7">
    <source>
        <dbReference type="Proteomes" id="UP000823775"/>
    </source>
</evidence>
<keyword evidence="4" id="KW-0677">Repeat</keyword>
<keyword evidence="2" id="KW-0963">Cytoplasm</keyword>
<dbReference type="Proteomes" id="UP000823775">
    <property type="component" value="Unassembled WGS sequence"/>
</dbReference>
<comment type="caution">
    <text evidence="6">The sequence shown here is derived from an EMBL/GenBank/DDBJ whole genome shotgun (WGS) entry which is preliminary data.</text>
</comment>
<accession>A0ABS8X0L8</accession>
<dbReference type="InterPro" id="IPR044938">
    <property type="entry name" value="EDC4_C_sf"/>
</dbReference>
<feature type="domain" description="Enhancer of mRNA-decapping protein 4 C-terminal" evidence="5">
    <location>
        <begin position="66"/>
        <end position="167"/>
    </location>
</feature>
<feature type="non-terminal residue" evidence="6">
    <location>
        <position position="1"/>
    </location>
</feature>